<dbReference type="GO" id="GO:0071897">
    <property type="term" value="P:DNA biosynthetic process"/>
    <property type="evidence" value="ECO:0007669"/>
    <property type="project" value="UniProtKB-KW"/>
</dbReference>
<keyword evidence="6 8" id="KW-0418">Kinase</keyword>
<comment type="subunit">
    <text evidence="8">Homotetramer.</text>
</comment>
<protein>
    <recommendedName>
        <fullName evidence="2 8">Thymidine kinase</fullName>
        <ecNumber evidence="2 8">2.7.1.21</ecNumber>
    </recommendedName>
</protein>
<keyword evidence="14" id="KW-1185">Reference proteome</keyword>
<dbReference type="GO" id="GO:0004797">
    <property type="term" value="F:thymidine kinase activity"/>
    <property type="evidence" value="ECO:0007669"/>
    <property type="project" value="UniProtKB-UniRule"/>
</dbReference>
<dbReference type="InterPro" id="IPR027417">
    <property type="entry name" value="P-loop_NTPase"/>
</dbReference>
<proteinExistence type="inferred from homology"/>
<keyword evidence="5 8" id="KW-0547">Nucleotide-binding</keyword>
<comment type="subcellular location">
    <subcellularLocation>
        <location evidence="8">Cytoplasm</location>
    </subcellularLocation>
</comment>
<dbReference type="InterPro" id="IPR020633">
    <property type="entry name" value="Thymidine_kinase_CS"/>
</dbReference>
<dbReference type="Pfam" id="PF00265">
    <property type="entry name" value="TK"/>
    <property type="match status" value="1"/>
</dbReference>
<keyword evidence="8" id="KW-0963">Cytoplasm</keyword>
<keyword evidence="8" id="KW-0479">Metal-binding</keyword>
<feature type="binding site" evidence="8">
    <location>
        <begin position="111"/>
        <end position="114"/>
    </location>
    <ligand>
        <name>ATP</name>
        <dbReference type="ChEBI" id="CHEBI:30616"/>
    </ligand>
</feature>
<feature type="binding site" evidence="8">
    <location>
        <position position="209"/>
    </location>
    <ligand>
        <name>Zn(2+)</name>
        <dbReference type="ChEBI" id="CHEBI:29105"/>
    </ligand>
</feature>
<feature type="binding site" evidence="8">
    <location>
        <position position="171"/>
    </location>
    <ligand>
        <name>Zn(2+)</name>
        <dbReference type="ChEBI" id="CHEBI:29105"/>
    </ligand>
</feature>
<evidence type="ECO:0000256" key="6">
    <source>
        <dbReference type="ARBA" id="ARBA00022777"/>
    </source>
</evidence>
<dbReference type="GO" id="GO:0005524">
    <property type="term" value="F:ATP binding"/>
    <property type="evidence" value="ECO:0007669"/>
    <property type="project" value="UniProtKB-UniRule"/>
</dbReference>
<dbReference type="Gene3D" id="3.40.50.300">
    <property type="entry name" value="P-loop containing nucleotide triphosphate hydrolases"/>
    <property type="match status" value="1"/>
</dbReference>
<evidence type="ECO:0000256" key="10">
    <source>
        <dbReference type="PIRSR" id="PIRSR035805-2"/>
    </source>
</evidence>
<dbReference type="Proteomes" id="UP000254134">
    <property type="component" value="Unassembled WGS sequence"/>
</dbReference>
<comment type="catalytic activity">
    <reaction evidence="8 11">
        <text>thymidine + ATP = dTMP + ADP + H(+)</text>
        <dbReference type="Rhea" id="RHEA:19129"/>
        <dbReference type="ChEBI" id="CHEBI:15378"/>
        <dbReference type="ChEBI" id="CHEBI:17748"/>
        <dbReference type="ChEBI" id="CHEBI:30616"/>
        <dbReference type="ChEBI" id="CHEBI:63528"/>
        <dbReference type="ChEBI" id="CHEBI:456216"/>
        <dbReference type="EC" id="2.7.1.21"/>
    </reaction>
</comment>
<dbReference type="GO" id="GO:0005829">
    <property type="term" value="C:cytosol"/>
    <property type="evidence" value="ECO:0007669"/>
    <property type="project" value="TreeGrafter"/>
</dbReference>
<evidence type="ECO:0000256" key="11">
    <source>
        <dbReference type="RuleBase" id="RU000544"/>
    </source>
</evidence>
<keyword evidence="8" id="KW-0862">Zinc</keyword>
<evidence type="ECO:0000256" key="1">
    <source>
        <dbReference type="ARBA" id="ARBA00007587"/>
    </source>
</evidence>
<keyword evidence="3 8" id="KW-0237">DNA synthesis</keyword>
<dbReference type="InterPro" id="IPR001267">
    <property type="entry name" value="Thymidine_kinase"/>
</dbReference>
<reference evidence="14" key="2">
    <citation type="journal article" date="2019" name="MicrobiologyOpen">
        <title>High-quality draft genome sequence of Gaiella occulta isolated from a 150 meter deep mineral water borehole and comparison with the genome sequences of other deep-branching lineages of the phylum Actinobacteria.</title>
        <authorList>
            <person name="Severino R."/>
            <person name="Froufe H.J.C."/>
            <person name="Barroso C."/>
            <person name="Albuquerque L."/>
            <person name="Lobo-da-Cunha A."/>
            <person name="da Costa M.S."/>
            <person name="Egas C."/>
        </authorList>
    </citation>
    <scope>NUCLEOTIDE SEQUENCE [LARGE SCALE GENOMIC DNA]</scope>
    <source>
        <strain evidence="14">F2-233</strain>
    </source>
</reference>
<feature type="active site" description="Proton acceptor" evidence="8 9">
    <location>
        <position position="112"/>
    </location>
</feature>
<evidence type="ECO:0000256" key="3">
    <source>
        <dbReference type="ARBA" id="ARBA00022634"/>
    </source>
</evidence>
<dbReference type="PANTHER" id="PTHR11441:SF0">
    <property type="entry name" value="THYMIDINE KINASE, CYTOSOLIC"/>
    <property type="match status" value="1"/>
</dbReference>
<organism evidence="13 14">
    <name type="scientific">Gaiella occulta</name>
    <dbReference type="NCBI Taxonomy" id="1002870"/>
    <lineage>
        <taxon>Bacteria</taxon>
        <taxon>Bacillati</taxon>
        <taxon>Actinomycetota</taxon>
        <taxon>Thermoleophilia</taxon>
        <taxon>Gaiellales</taxon>
        <taxon>Gaiellaceae</taxon>
        <taxon>Gaiella</taxon>
    </lineage>
</organism>
<dbReference type="Gene3D" id="3.30.60.20">
    <property type="match status" value="1"/>
</dbReference>
<dbReference type="PANTHER" id="PTHR11441">
    <property type="entry name" value="THYMIDINE KINASE"/>
    <property type="match status" value="1"/>
</dbReference>
<evidence type="ECO:0000256" key="4">
    <source>
        <dbReference type="ARBA" id="ARBA00022679"/>
    </source>
</evidence>
<evidence type="ECO:0000256" key="12">
    <source>
        <dbReference type="RuleBase" id="RU004165"/>
    </source>
</evidence>
<dbReference type="AlphaFoldDB" id="A0A7M2YXN1"/>
<feature type="binding site" evidence="8">
    <location>
        <position position="206"/>
    </location>
    <ligand>
        <name>Zn(2+)</name>
        <dbReference type="ChEBI" id="CHEBI:29105"/>
    </ligand>
</feature>
<keyword evidence="7 8" id="KW-0067">ATP-binding</keyword>
<evidence type="ECO:0000313" key="14">
    <source>
        <dbReference type="Proteomes" id="UP000254134"/>
    </source>
</evidence>
<dbReference type="HAMAP" id="MF_00124">
    <property type="entry name" value="Thymidine_kinase"/>
    <property type="match status" value="1"/>
</dbReference>
<feature type="binding site" evidence="10">
    <location>
        <position position="202"/>
    </location>
    <ligand>
        <name>substrate</name>
    </ligand>
</feature>
<reference evidence="13 14" key="1">
    <citation type="submission" date="2018-07" db="EMBL/GenBank/DDBJ databases">
        <title>High-quality-draft genome sequence of Gaiella occulta.</title>
        <authorList>
            <person name="Severino R."/>
            <person name="Froufe H.J.C."/>
            <person name="Rainey F.A."/>
            <person name="Barroso C."/>
            <person name="Albuquerque L."/>
            <person name="Lobo-Da-Cunha A."/>
            <person name="Da Costa M.S."/>
            <person name="Egas C."/>
        </authorList>
    </citation>
    <scope>NUCLEOTIDE SEQUENCE [LARGE SCALE GENOMIC DNA]</scope>
    <source>
        <strain evidence="13 14">F2-233</strain>
    </source>
</reference>
<evidence type="ECO:0000256" key="2">
    <source>
        <dbReference type="ARBA" id="ARBA00012118"/>
    </source>
</evidence>
<feature type="binding site" evidence="8">
    <location>
        <begin position="39"/>
        <end position="46"/>
    </location>
    <ligand>
        <name>ATP</name>
        <dbReference type="ChEBI" id="CHEBI:30616"/>
    </ligand>
</feature>
<dbReference type="NCBIfam" id="NF003296">
    <property type="entry name" value="PRK04296.1-1"/>
    <property type="match status" value="1"/>
</dbReference>
<evidence type="ECO:0000256" key="5">
    <source>
        <dbReference type="ARBA" id="ARBA00022741"/>
    </source>
</evidence>
<gene>
    <name evidence="8" type="primary">tdk</name>
    <name evidence="13" type="ORF">Gocc_1513</name>
</gene>
<dbReference type="EMBL" id="QQZY01000003">
    <property type="protein sequence ID" value="RDI74624.1"/>
    <property type="molecule type" value="Genomic_DNA"/>
</dbReference>
<comment type="similarity">
    <text evidence="1 8 12">Belongs to the thymidine kinase family.</text>
</comment>
<dbReference type="PROSITE" id="PS00603">
    <property type="entry name" value="TK_CELLULAR_TYPE"/>
    <property type="match status" value="1"/>
</dbReference>
<feature type="binding site" evidence="10">
    <location>
        <begin position="194"/>
        <end position="197"/>
    </location>
    <ligand>
        <name>substrate</name>
    </ligand>
</feature>
<dbReference type="PIRSF" id="PIRSF035805">
    <property type="entry name" value="TK_cell"/>
    <property type="match status" value="1"/>
</dbReference>
<dbReference type="SUPFAM" id="SSF57716">
    <property type="entry name" value="Glucocorticoid receptor-like (DNA-binding domain)"/>
    <property type="match status" value="1"/>
</dbReference>
<evidence type="ECO:0000256" key="7">
    <source>
        <dbReference type="ARBA" id="ARBA00022840"/>
    </source>
</evidence>
<dbReference type="EC" id="2.7.1.21" evidence="2 8"/>
<keyword evidence="4 8" id="KW-0808">Transferase</keyword>
<feature type="binding site" evidence="8">
    <location>
        <position position="168"/>
    </location>
    <ligand>
        <name>Zn(2+)</name>
        <dbReference type="ChEBI" id="CHEBI:29105"/>
    </ligand>
</feature>
<evidence type="ECO:0000256" key="9">
    <source>
        <dbReference type="PIRSR" id="PIRSR035805-1"/>
    </source>
</evidence>
<sequence>MHPSEDRVAALSGRRRIYDRETVIRIPPQRGGWLEVICGPMFSGKSEEMIRRLRRAEIAGQRVVIFKPRIDDRYDATDVVSHAGASMRAAAVESVPELTARAAAYDVVGIDEVQFFDESIVAAALDLADRGLRVIISGLDQDFRRLPFGVMPELLAHAEFVDKLQAVCHRCGGTATTTQRLVDGRPAPYSGDTVVVGAAEQYEARCRDCHEAGADAVALVA</sequence>
<evidence type="ECO:0000256" key="8">
    <source>
        <dbReference type="HAMAP-Rule" id="MF_00124"/>
    </source>
</evidence>
<dbReference type="GO" id="GO:0008270">
    <property type="term" value="F:zinc ion binding"/>
    <property type="evidence" value="ECO:0007669"/>
    <property type="project" value="UniProtKB-UniRule"/>
</dbReference>
<dbReference type="SUPFAM" id="SSF52540">
    <property type="entry name" value="P-loop containing nucleoside triphosphate hydrolases"/>
    <property type="match status" value="1"/>
</dbReference>
<comment type="caution">
    <text evidence="13">The sequence shown here is derived from an EMBL/GenBank/DDBJ whole genome shotgun (WGS) entry which is preliminary data.</text>
</comment>
<name>A0A7M2YXN1_9ACTN</name>
<evidence type="ECO:0000313" key="13">
    <source>
        <dbReference type="EMBL" id="RDI74624.1"/>
    </source>
</evidence>
<dbReference type="GO" id="GO:0046104">
    <property type="term" value="P:thymidine metabolic process"/>
    <property type="evidence" value="ECO:0007669"/>
    <property type="project" value="TreeGrafter"/>
</dbReference>
<accession>A0A7M2YXN1</accession>